<gene>
    <name evidence="2" type="ORF">SOCE836_076110</name>
</gene>
<feature type="compositionally biased region" description="Pro residues" evidence="1">
    <location>
        <begin position="54"/>
        <end position="64"/>
    </location>
</feature>
<organism evidence="2 3">
    <name type="scientific">Sorangium cellulosum</name>
    <name type="common">Polyangium cellulosum</name>
    <dbReference type="NCBI Taxonomy" id="56"/>
    <lineage>
        <taxon>Bacteria</taxon>
        <taxon>Pseudomonadati</taxon>
        <taxon>Myxococcota</taxon>
        <taxon>Polyangia</taxon>
        <taxon>Polyangiales</taxon>
        <taxon>Polyangiaceae</taxon>
        <taxon>Sorangium</taxon>
    </lineage>
</organism>
<dbReference type="EMBL" id="CP012672">
    <property type="protein sequence ID" value="AUX35419.1"/>
    <property type="molecule type" value="Genomic_DNA"/>
</dbReference>
<name>A0A4P2QXZ8_SORCE</name>
<protein>
    <submittedName>
        <fullName evidence="2">Uncharacterized protein</fullName>
    </submittedName>
</protein>
<reference evidence="2 3" key="1">
    <citation type="submission" date="2015-09" db="EMBL/GenBank/DDBJ databases">
        <title>Sorangium comparison.</title>
        <authorList>
            <person name="Zaburannyi N."/>
            <person name="Bunk B."/>
            <person name="Overmann J."/>
            <person name="Mueller R."/>
        </authorList>
    </citation>
    <scope>NUCLEOTIDE SEQUENCE [LARGE SCALE GENOMIC DNA]</scope>
    <source>
        <strain evidence="2 3">So ce836</strain>
    </source>
</reference>
<feature type="compositionally biased region" description="Low complexity" evidence="1">
    <location>
        <begin position="81"/>
        <end position="97"/>
    </location>
</feature>
<feature type="region of interest" description="Disordered" evidence="1">
    <location>
        <begin position="38"/>
        <end position="154"/>
    </location>
</feature>
<sequence>MRSALLVLVGAHALLGCGVASQREPATDADPAHLRSAAPIAVPEGSIREARAALPPPEEAPRPSPAEAFLPSPEKSPLPSPEEALLPSPEEALLPSPVEKERAALRSPGSRLARDAAPEPAKERAPVPSPSKERAADKARAPAASPSKERAARSIEADCKALGPEVQKASRMIEVLRESDLSTPPEVLLRIADRLDLWAGAAAVRAADPELAREARDIQESFARTSTAVRKLRASLILNDRTPKKAGAARAGLERELDKGAKVVRGIAGRCKSNPYEPIKGKAHIPPHVVRRVVQENFGAMRACYEKGVRANPKLEGRIPVHLVVDGQGKVTYAGDADHPPADAPLLIALPSPGAAAPSSPAPPLRDPKVVGCVLDVFRGLRFPSATDRKSVATVVYPVVFGVDDNRSSATSSR</sequence>
<dbReference type="PROSITE" id="PS51257">
    <property type="entry name" value="PROKAR_LIPOPROTEIN"/>
    <property type="match status" value="1"/>
</dbReference>
<dbReference type="AlphaFoldDB" id="A0A4P2QXZ8"/>
<evidence type="ECO:0000313" key="3">
    <source>
        <dbReference type="Proteomes" id="UP000295497"/>
    </source>
</evidence>
<evidence type="ECO:0000256" key="1">
    <source>
        <dbReference type="SAM" id="MobiDB-lite"/>
    </source>
</evidence>
<dbReference type="Proteomes" id="UP000295497">
    <property type="component" value="Chromosome"/>
</dbReference>
<accession>A0A4P2QXZ8</accession>
<feature type="compositionally biased region" description="Basic and acidic residues" evidence="1">
    <location>
        <begin position="112"/>
        <end position="140"/>
    </location>
</feature>
<evidence type="ECO:0000313" key="2">
    <source>
        <dbReference type="EMBL" id="AUX35419.1"/>
    </source>
</evidence>
<dbReference type="RefSeq" id="WP_129578446.1">
    <property type="nucleotide sequence ID" value="NZ_CP012672.1"/>
</dbReference>
<proteinExistence type="predicted"/>